<dbReference type="VEuPathDB" id="VectorBase:GPPI035793"/>
<keyword evidence="1" id="KW-0812">Transmembrane</keyword>
<dbReference type="EnsemblMetazoa" id="GPPI035793-RA">
    <property type="protein sequence ID" value="GPPI035793-PA"/>
    <property type="gene ID" value="GPPI035793"/>
</dbReference>
<proteinExistence type="predicted"/>
<evidence type="ECO:0000313" key="3">
    <source>
        <dbReference type="Proteomes" id="UP000092460"/>
    </source>
</evidence>
<dbReference type="Proteomes" id="UP000092460">
    <property type="component" value="Unassembled WGS sequence"/>
</dbReference>
<dbReference type="EMBL" id="JXJN01017558">
    <property type="status" value="NOT_ANNOTATED_CDS"/>
    <property type="molecule type" value="Genomic_DNA"/>
</dbReference>
<evidence type="ECO:0000256" key="1">
    <source>
        <dbReference type="SAM" id="Phobius"/>
    </source>
</evidence>
<evidence type="ECO:0000313" key="2">
    <source>
        <dbReference type="EnsemblMetazoa" id="GPPI035793-PA"/>
    </source>
</evidence>
<sequence>MSQRPNQSVVLQIVNYQQEFGDNNRATLLTPKLPTIYIPGAVQNDKSIGNIAQKVLHHFRATAKIKSEFTLSGHQVDIVCYKLKGDLDINISSISLVLSFLLRFLFPALYSFSFPKMHTQFSLKE</sequence>
<organism evidence="2 3">
    <name type="scientific">Glossina palpalis gambiensis</name>
    <dbReference type="NCBI Taxonomy" id="67801"/>
    <lineage>
        <taxon>Eukaryota</taxon>
        <taxon>Metazoa</taxon>
        <taxon>Ecdysozoa</taxon>
        <taxon>Arthropoda</taxon>
        <taxon>Hexapoda</taxon>
        <taxon>Insecta</taxon>
        <taxon>Pterygota</taxon>
        <taxon>Neoptera</taxon>
        <taxon>Endopterygota</taxon>
        <taxon>Diptera</taxon>
        <taxon>Brachycera</taxon>
        <taxon>Muscomorpha</taxon>
        <taxon>Hippoboscoidea</taxon>
        <taxon>Glossinidae</taxon>
        <taxon>Glossina</taxon>
    </lineage>
</organism>
<reference evidence="3" key="1">
    <citation type="submission" date="2015-01" db="EMBL/GenBank/DDBJ databases">
        <authorList>
            <person name="Aksoy S."/>
            <person name="Warren W."/>
            <person name="Wilson R.K."/>
        </authorList>
    </citation>
    <scope>NUCLEOTIDE SEQUENCE [LARGE SCALE GENOMIC DNA]</scope>
    <source>
        <strain evidence="3">IAEA</strain>
    </source>
</reference>
<accession>A0A1B0BNQ7</accession>
<keyword evidence="3" id="KW-1185">Reference proteome</keyword>
<feature type="transmembrane region" description="Helical" evidence="1">
    <location>
        <begin position="91"/>
        <end position="112"/>
    </location>
</feature>
<dbReference type="AlphaFoldDB" id="A0A1B0BNQ7"/>
<keyword evidence="1" id="KW-1133">Transmembrane helix</keyword>
<protein>
    <submittedName>
        <fullName evidence="2">Uncharacterized protein</fullName>
    </submittedName>
</protein>
<name>A0A1B0BNQ7_9MUSC</name>
<reference evidence="2" key="2">
    <citation type="submission" date="2020-05" db="UniProtKB">
        <authorList>
            <consortium name="EnsemblMetazoa"/>
        </authorList>
    </citation>
    <scope>IDENTIFICATION</scope>
    <source>
        <strain evidence="2">IAEA</strain>
    </source>
</reference>
<keyword evidence="1" id="KW-0472">Membrane</keyword>